<feature type="domain" description="Alcohol dehydrogenase iron-type/glycerol dehydrogenase GldA" evidence="2">
    <location>
        <begin position="9"/>
        <end position="177"/>
    </location>
</feature>
<dbReference type="InterPro" id="IPR001670">
    <property type="entry name" value="ADH_Fe/GldA"/>
</dbReference>
<protein>
    <submittedName>
        <fullName evidence="4">Iron-containing alcohol dehydrogenase</fullName>
    </submittedName>
</protein>
<dbReference type="PROSITE" id="PS00060">
    <property type="entry name" value="ADH_IRON_2"/>
    <property type="match status" value="1"/>
</dbReference>
<dbReference type="Proteomes" id="UP001597383">
    <property type="component" value="Unassembled WGS sequence"/>
</dbReference>
<evidence type="ECO:0000313" key="4">
    <source>
        <dbReference type="EMBL" id="MFD2045319.1"/>
    </source>
</evidence>
<evidence type="ECO:0000259" key="2">
    <source>
        <dbReference type="Pfam" id="PF00465"/>
    </source>
</evidence>
<dbReference type="PANTHER" id="PTHR43633:SF1">
    <property type="entry name" value="ALCOHOL DEHYDROGENASE YQHD"/>
    <property type="match status" value="1"/>
</dbReference>
<dbReference type="Pfam" id="PF25137">
    <property type="entry name" value="ADH_Fe_C"/>
    <property type="match status" value="1"/>
</dbReference>
<dbReference type="Gene3D" id="1.20.1090.10">
    <property type="entry name" value="Dehydroquinate synthase-like - alpha domain"/>
    <property type="match status" value="1"/>
</dbReference>
<evidence type="ECO:0000313" key="5">
    <source>
        <dbReference type="Proteomes" id="UP001597383"/>
    </source>
</evidence>
<dbReference type="Gene3D" id="3.40.50.1970">
    <property type="match status" value="1"/>
</dbReference>
<name>A0ABW4W0G7_9BACI</name>
<dbReference type="SUPFAM" id="SSF56796">
    <property type="entry name" value="Dehydroquinate synthase-like"/>
    <property type="match status" value="1"/>
</dbReference>
<dbReference type="Pfam" id="PF00465">
    <property type="entry name" value="Fe-ADH"/>
    <property type="match status" value="1"/>
</dbReference>
<dbReference type="InterPro" id="IPR044731">
    <property type="entry name" value="BDH-like"/>
</dbReference>
<evidence type="ECO:0000259" key="3">
    <source>
        <dbReference type="Pfam" id="PF25137"/>
    </source>
</evidence>
<dbReference type="InterPro" id="IPR056798">
    <property type="entry name" value="ADH_Fe_C"/>
</dbReference>
<reference evidence="5" key="1">
    <citation type="journal article" date="2019" name="Int. J. Syst. Evol. Microbiol.">
        <title>The Global Catalogue of Microorganisms (GCM) 10K type strain sequencing project: providing services to taxonomists for standard genome sequencing and annotation.</title>
        <authorList>
            <consortium name="The Broad Institute Genomics Platform"/>
            <consortium name="The Broad Institute Genome Sequencing Center for Infectious Disease"/>
            <person name="Wu L."/>
            <person name="Ma J."/>
        </authorList>
    </citation>
    <scope>NUCLEOTIDE SEQUENCE [LARGE SCALE GENOMIC DNA]</scope>
    <source>
        <strain evidence="5">R28</strain>
    </source>
</reference>
<accession>A0ABW4W0G7</accession>
<feature type="domain" description="Fe-containing alcohol dehydrogenase-like C-terminal" evidence="3">
    <location>
        <begin position="188"/>
        <end position="388"/>
    </location>
</feature>
<comment type="caution">
    <text evidence="4">The sequence shown here is derived from an EMBL/GenBank/DDBJ whole genome shotgun (WGS) entry which is preliminary data.</text>
</comment>
<evidence type="ECO:0000256" key="1">
    <source>
        <dbReference type="ARBA" id="ARBA00023002"/>
    </source>
</evidence>
<keyword evidence="1" id="KW-0560">Oxidoreductase</keyword>
<proteinExistence type="predicted"/>
<dbReference type="EMBL" id="JBHUHQ010000018">
    <property type="protein sequence ID" value="MFD2045319.1"/>
    <property type="molecule type" value="Genomic_DNA"/>
</dbReference>
<gene>
    <name evidence="4" type="ORF">ACFSJF_13645</name>
</gene>
<dbReference type="InterPro" id="IPR018211">
    <property type="entry name" value="ADH_Fe_CS"/>
</dbReference>
<keyword evidence="5" id="KW-1185">Reference proteome</keyword>
<dbReference type="PANTHER" id="PTHR43633">
    <property type="entry name" value="ALCOHOL DEHYDROGENASE YQHD"/>
    <property type="match status" value="1"/>
</dbReference>
<organism evidence="4 5">
    <name type="scientific">Ornithinibacillus salinisoli</name>
    <dbReference type="NCBI Taxonomy" id="1848459"/>
    <lineage>
        <taxon>Bacteria</taxon>
        <taxon>Bacillati</taxon>
        <taxon>Bacillota</taxon>
        <taxon>Bacilli</taxon>
        <taxon>Bacillales</taxon>
        <taxon>Bacillaceae</taxon>
        <taxon>Ornithinibacillus</taxon>
    </lineage>
</organism>
<sequence>MDNFTYHNPTKLIFGKGQIDALPNEVKSYGSKVLIVYGGGSIKRNGIYDNVLAKLAEMNAEVFELPGVEPNPRISTVRKGVEICKNEGIDFVLAIGGGSTIDCTKAIAVGAKTDADMWDVVTKKVEAEGALPFGTVLTLAATGSEMNAGSVITNWETNEKYGWGSPFSYPKFSILDPTNTYSVPKDQTIYGIVDMMSHVLEHYFHQTTNTPVQDRFCESLLITVMETAPKLLNDLENYEYRETIMLSGTLALNNMLNMGYRGDWASHNLEHAVSAVHDIPHGGGLAILFPNWMKHVLDDQNVGRFVQMATRVFDVDTAGKSDHEIAIEGIEALRSFWTKIGAPTRLSDYNIKESSVEIMADKTVTARPEYGNFKVLSKQDSIEIFKESL</sequence>
<dbReference type="RefSeq" id="WP_377557961.1">
    <property type="nucleotide sequence ID" value="NZ_JBHUHQ010000018.1"/>
</dbReference>
<dbReference type="PROSITE" id="PS00913">
    <property type="entry name" value="ADH_IRON_1"/>
    <property type="match status" value="1"/>
</dbReference>
<dbReference type="CDD" id="cd08187">
    <property type="entry name" value="BDH"/>
    <property type="match status" value="1"/>
</dbReference>